<dbReference type="EMBL" id="PDEP01000002">
    <property type="protein sequence ID" value="PEN08696.1"/>
    <property type="molecule type" value="Genomic_DNA"/>
</dbReference>
<keyword evidence="2" id="KW-1185">Reference proteome</keyword>
<sequence length="69" mass="8049">MTEYKVEARTYYSKVTTNKNHIVEASSEEIQELLDRYTADGWRLASTDATSYGFAVYVYLYFERDTATD</sequence>
<evidence type="ECO:0000313" key="1">
    <source>
        <dbReference type="EMBL" id="PEN08696.1"/>
    </source>
</evidence>
<organism evidence="1 2">
    <name type="scientific">Longimonas halophila</name>
    <dbReference type="NCBI Taxonomy" id="1469170"/>
    <lineage>
        <taxon>Bacteria</taxon>
        <taxon>Pseudomonadati</taxon>
        <taxon>Rhodothermota</taxon>
        <taxon>Rhodothermia</taxon>
        <taxon>Rhodothermales</taxon>
        <taxon>Salisaetaceae</taxon>
        <taxon>Longimonas</taxon>
    </lineage>
</organism>
<gene>
    <name evidence="1" type="ORF">CRI93_02760</name>
</gene>
<comment type="caution">
    <text evidence="1">The sequence shown here is derived from an EMBL/GenBank/DDBJ whole genome shotgun (WGS) entry which is preliminary data.</text>
</comment>
<dbReference type="RefSeq" id="WP_098061091.1">
    <property type="nucleotide sequence ID" value="NZ_PDEP01000002.1"/>
</dbReference>
<protein>
    <submittedName>
        <fullName evidence="1">DUF4177 domain-containing protein</fullName>
    </submittedName>
</protein>
<dbReference type="AlphaFoldDB" id="A0A2H3NNV2"/>
<name>A0A2H3NNV2_9BACT</name>
<dbReference type="OrthoDB" id="1163786at2"/>
<reference evidence="1 2" key="1">
    <citation type="submission" date="2017-10" db="EMBL/GenBank/DDBJ databases">
        <title>Draft genome of Longimonas halophila.</title>
        <authorList>
            <person name="Goh K.M."/>
            <person name="Shamsir M.S."/>
            <person name="Lim S.W."/>
        </authorList>
    </citation>
    <scope>NUCLEOTIDE SEQUENCE [LARGE SCALE GENOMIC DNA]</scope>
    <source>
        <strain evidence="1 2">KCTC 42399</strain>
    </source>
</reference>
<dbReference type="Proteomes" id="UP000221024">
    <property type="component" value="Unassembled WGS sequence"/>
</dbReference>
<proteinExistence type="predicted"/>
<evidence type="ECO:0000313" key="2">
    <source>
        <dbReference type="Proteomes" id="UP000221024"/>
    </source>
</evidence>
<accession>A0A2H3NNV2</accession>